<keyword evidence="1" id="KW-1133">Transmembrane helix</keyword>
<reference evidence="2" key="2">
    <citation type="journal article" date="2015" name="Data Brief">
        <title>Shoot transcriptome of the giant reed, Arundo donax.</title>
        <authorList>
            <person name="Barrero R.A."/>
            <person name="Guerrero F.D."/>
            <person name="Moolhuijzen P."/>
            <person name="Goolsby J.A."/>
            <person name="Tidwell J."/>
            <person name="Bellgard S.E."/>
            <person name="Bellgard M.I."/>
        </authorList>
    </citation>
    <scope>NUCLEOTIDE SEQUENCE</scope>
    <source>
        <tissue evidence="2">Shoot tissue taken approximately 20 cm above the soil surface</tissue>
    </source>
</reference>
<evidence type="ECO:0000256" key="1">
    <source>
        <dbReference type="SAM" id="Phobius"/>
    </source>
</evidence>
<evidence type="ECO:0000313" key="2">
    <source>
        <dbReference type="EMBL" id="JAD94121.1"/>
    </source>
</evidence>
<accession>A0A0A9E274</accession>
<name>A0A0A9E274_ARUDO</name>
<protein>
    <submittedName>
        <fullName evidence="2">Uncharacterized protein</fullName>
    </submittedName>
</protein>
<keyword evidence="1" id="KW-0472">Membrane</keyword>
<dbReference type="EMBL" id="GBRH01203774">
    <property type="protein sequence ID" value="JAD94121.1"/>
    <property type="molecule type" value="Transcribed_RNA"/>
</dbReference>
<proteinExistence type="predicted"/>
<organism evidence="2">
    <name type="scientific">Arundo donax</name>
    <name type="common">Giant reed</name>
    <name type="synonym">Donax arundinaceus</name>
    <dbReference type="NCBI Taxonomy" id="35708"/>
    <lineage>
        <taxon>Eukaryota</taxon>
        <taxon>Viridiplantae</taxon>
        <taxon>Streptophyta</taxon>
        <taxon>Embryophyta</taxon>
        <taxon>Tracheophyta</taxon>
        <taxon>Spermatophyta</taxon>
        <taxon>Magnoliopsida</taxon>
        <taxon>Liliopsida</taxon>
        <taxon>Poales</taxon>
        <taxon>Poaceae</taxon>
        <taxon>PACMAD clade</taxon>
        <taxon>Arundinoideae</taxon>
        <taxon>Arundineae</taxon>
        <taxon>Arundo</taxon>
    </lineage>
</organism>
<feature type="transmembrane region" description="Helical" evidence="1">
    <location>
        <begin position="52"/>
        <end position="70"/>
    </location>
</feature>
<keyword evidence="1" id="KW-0812">Transmembrane</keyword>
<dbReference type="AlphaFoldDB" id="A0A0A9E274"/>
<reference evidence="2" key="1">
    <citation type="submission" date="2014-09" db="EMBL/GenBank/DDBJ databases">
        <authorList>
            <person name="Magalhaes I.L.F."/>
            <person name="Oliveira U."/>
            <person name="Santos F.R."/>
            <person name="Vidigal T.H.D.A."/>
            <person name="Brescovit A.D."/>
            <person name="Santos A.J."/>
        </authorList>
    </citation>
    <scope>NUCLEOTIDE SEQUENCE</scope>
    <source>
        <tissue evidence="2">Shoot tissue taken approximately 20 cm above the soil surface</tissue>
    </source>
</reference>
<sequence>MEKKVPVFEKKMPSIPCSMRLAPNRVVVTIFKPFSSRGFKLLSTSTTRGHHVLLLYFLISLYMVFVQLLHCC</sequence>